<evidence type="ECO:0000313" key="3">
    <source>
        <dbReference type="EMBL" id="CZR54764.1"/>
    </source>
</evidence>
<evidence type="ECO:0000313" key="4">
    <source>
        <dbReference type="Proteomes" id="UP000184330"/>
    </source>
</evidence>
<accession>A0A1L7WPR6</accession>
<evidence type="ECO:0000256" key="1">
    <source>
        <dbReference type="SAM" id="MobiDB-lite"/>
    </source>
</evidence>
<evidence type="ECO:0000259" key="2">
    <source>
        <dbReference type="Pfam" id="PF20150"/>
    </source>
</evidence>
<dbReference type="InterPro" id="IPR045518">
    <property type="entry name" value="2EXR"/>
</dbReference>
<dbReference type="AlphaFoldDB" id="A0A1L7WPR6"/>
<protein>
    <recommendedName>
        <fullName evidence="2">2EXR domain-containing protein</fullName>
    </recommendedName>
</protein>
<sequence>MSQSVSQPPSSTSQLKFEDLHLGAGCQLPSHIQPSQEDEEQTQTFHYFTHLPTELRLRIYALCLPPPRLVPIHYLSPTSFSPSPPSSPSRPSSTFPQRKRIRCSSTTTSPPHTTPKREQIGLTSPATIKALFHLCQESRAVATRYYALSFRLAGSVESKIWFSTLGGGRQQDILYFPSLSHTGYLASFKHWAKTLSVTSASTFNHIRQLAVHEDLFLEERKRRSSQDSGLGWEGAGGWGNLTWGNVEDWERGQGGGDGDGGIWGNGGMAGNGFREGWRDSREDRIVEDRLKDFWRGVRRRFRGLEEVWIVGEGREEDILALSQTSSLFVPSTGQSSDVAKTSFGEGKQGGQDMLSSINSSINLLVCRNRNFKGRETFEEKVARVVCEVVLESRNTWMAPRWRVLGERGGRVASSY</sequence>
<keyword evidence="4" id="KW-1185">Reference proteome</keyword>
<dbReference type="OrthoDB" id="3557569at2759"/>
<feature type="domain" description="2EXR" evidence="2">
    <location>
        <begin position="45"/>
        <end position="163"/>
    </location>
</feature>
<feature type="region of interest" description="Disordered" evidence="1">
    <location>
        <begin position="79"/>
        <end position="119"/>
    </location>
</feature>
<dbReference type="Pfam" id="PF20150">
    <property type="entry name" value="2EXR"/>
    <property type="match status" value="1"/>
</dbReference>
<gene>
    <name evidence="3" type="ORF">PAC_04648</name>
</gene>
<reference evidence="3 4" key="1">
    <citation type="submission" date="2016-03" db="EMBL/GenBank/DDBJ databases">
        <authorList>
            <person name="Ploux O."/>
        </authorList>
    </citation>
    <scope>NUCLEOTIDE SEQUENCE [LARGE SCALE GENOMIC DNA]</scope>
    <source>
        <strain evidence="3 4">UAMH 11012</strain>
    </source>
</reference>
<organism evidence="3 4">
    <name type="scientific">Phialocephala subalpina</name>
    <dbReference type="NCBI Taxonomy" id="576137"/>
    <lineage>
        <taxon>Eukaryota</taxon>
        <taxon>Fungi</taxon>
        <taxon>Dikarya</taxon>
        <taxon>Ascomycota</taxon>
        <taxon>Pezizomycotina</taxon>
        <taxon>Leotiomycetes</taxon>
        <taxon>Helotiales</taxon>
        <taxon>Mollisiaceae</taxon>
        <taxon>Phialocephala</taxon>
        <taxon>Phialocephala fortinii species complex</taxon>
    </lineage>
</organism>
<dbReference type="PANTHER" id="PTHR35910">
    <property type="entry name" value="2EXR DOMAIN-CONTAINING PROTEIN"/>
    <property type="match status" value="1"/>
</dbReference>
<name>A0A1L7WPR6_9HELO</name>
<dbReference type="EMBL" id="FJOG01000005">
    <property type="protein sequence ID" value="CZR54764.1"/>
    <property type="molecule type" value="Genomic_DNA"/>
</dbReference>
<proteinExistence type="predicted"/>
<dbReference type="PANTHER" id="PTHR35910:SF6">
    <property type="entry name" value="2EXR DOMAIN-CONTAINING PROTEIN"/>
    <property type="match status" value="1"/>
</dbReference>
<dbReference type="Proteomes" id="UP000184330">
    <property type="component" value="Unassembled WGS sequence"/>
</dbReference>